<reference evidence="2" key="1">
    <citation type="submission" date="2017-04" db="EMBL/GenBank/DDBJ databases">
        <title>Function of individual gut microbiota members based on whole genome sequencing of pure cultures obtained from chicken caecum.</title>
        <authorList>
            <person name="Medvecky M."/>
            <person name="Cejkova D."/>
            <person name="Polansky O."/>
            <person name="Karasova D."/>
            <person name="Kubasova T."/>
            <person name="Cizek A."/>
            <person name="Rychlik I."/>
        </authorList>
    </citation>
    <scope>NUCLEOTIDE SEQUENCE [LARGE SCALE GENOMIC DNA]</scope>
    <source>
        <strain evidence="2">An175</strain>
    </source>
</reference>
<sequence length="65" mass="7233">MRTGKGAVDRLALKGLGAYQLYIGAECRYFNTAASHELMLPLGHCPNRHFLKYAALILIFHSIAQ</sequence>
<dbReference type="AlphaFoldDB" id="A0A1Y4MXJ9"/>
<dbReference type="Proteomes" id="UP000196386">
    <property type="component" value="Unassembled WGS sequence"/>
</dbReference>
<protein>
    <submittedName>
        <fullName evidence="1">Uncharacterized protein</fullName>
    </submittedName>
</protein>
<evidence type="ECO:0000313" key="2">
    <source>
        <dbReference type="Proteomes" id="UP000196386"/>
    </source>
</evidence>
<dbReference type="EMBL" id="NFKP01000001">
    <property type="protein sequence ID" value="OUP71652.1"/>
    <property type="molecule type" value="Genomic_DNA"/>
</dbReference>
<comment type="caution">
    <text evidence="1">The sequence shown here is derived from an EMBL/GenBank/DDBJ whole genome shotgun (WGS) entry which is preliminary data.</text>
</comment>
<evidence type="ECO:0000313" key="1">
    <source>
        <dbReference type="EMBL" id="OUP71652.1"/>
    </source>
</evidence>
<gene>
    <name evidence="1" type="ORF">B5F11_00530</name>
</gene>
<accession>A0A1Y4MXJ9</accession>
<proteinExistence type="predicted"/>
<organism evidence="1 2">
    <name type="scientific">Anaerotruncus colihominis</name>
    <dbReference type="NCBI Taxonomy" id="169435"/>
    <lineage>
        <taxon>Bacteria</taxon>
        <taxon>Bacillati</taxon>
        <taxon>Bacillota</taxon>
        <taxon>Clostridia</taxon>
        <taxon>Eubacteriales</taxon>
        <taxon>Oscillospiraceae</taxon>
        <taxon>Anaerotruncus</taxon>
    </lineage>
</organism>
<name>A0A1Y4MXJ9_9FIRM</name>